<organism evidence="3 5">
    <name type="scientific">Geotrichum candidum</name>
    <name type="common">Oospora lactis</name>
    <name type="synonym">Dipodascus geotrichum</name>
    <dbReference type="NCBI Taxonomy" id="1173061"/>
    <lineage>
        <taxon>Eukaryota</taxon>
        <taxon>Fungi</taxon>
        <taxon>Dikarya</taxon>
        <taxon>Ascomycota</taxon>
        <taxon>Saccharomycotina</taxon>
        <taxon>Dipodascomycetes</taxon>
        <taxon>Dipodascales</taxon>
        <taxon>Dipodascaceae</taxon>
        <taxon>Geotrichum</taxon>
    </lineage>
</organism>
<dbReference type="Proteomes" id="UP000750522">
    <property type="component" value="Unassembled WGS sequence"/>
</dbReference>
<dbReference type="OrthoDB" id="899at2759"/>
<dbReference type="PANTHER" id="PTHR10281:SF115">
    <property type="entry name" value="BINDING PROTEIN, PUTATIVE (AFU_ORTHOLOGUE AFUA_4G06240)-RELATED"/>
    <property type="match status" value="1"/>
</dbReference>
<reference evidence="4" key="2">
    <citation type="journal article" date="2020" name="Front. Microbiol.">
        <title>Phenotypic and Genetic Characterization of the Cheese Ripening Yeast Geotrichum candidum.</title>
        <authorList>
            <person name="Perkins V."/>
            <person name="Vignola S."/>
            <person name="Lessard M.H."/>
            <person name="Plante P.L."/>
            <person name="Corbeil J."/>
            <person name="Dugat-Bony E."/>
            <person name="Frenette M."/>
            <person name="Labrie S."/>
        </authorList>
    </citation>
    <scope>NUCLEOTIDE SEQUENCE</scope>
    <source>
        <strain evidence="4">LMA-70</strain>
    </source>
</reference>
<dbReference type="STRING" id="1173061.A0A0J9X5W7"/>
<dbReference type="EMBL" id="QQZK01000088">
    <property type="protein sequence ID" value="KAF5097629.1"/>
    <property type="molecule type" value="Genomic_DNA"/>
</dbReference>
<evidence type="ECO:0000259" key="2">
    <source>
        <dbReference type="SMART" id="SM01117"/>
    </source>
</evidence>
<gene>
    <name evidence="3" type="ORF">BN980_GECA02s06445g</name>
    <name evidence="4" type="ORF">DV451_003766</name>
</gene>
<feature type="domain" description="Cytochrome b5 heme-binding" evidence="2">
    <location>
        <begin position="21"/>
        <end position="116"/>
    </location>
</feature>
<evidence type="ECO:0000313" key="4">
    <source>
        <dbReference type="EMBL" id="KAF5097629.1"/>
    </source>
</evidence>
<dbReference type="SUPFAM" id="SSF55856">
    <property type="entry name" value="Cytochrome b5-like heme/steroid binding domain"/>
    <property type="match status" value="1"/>
</dbReference>
<keyword evidence="5" id="KW-1185">Reference proteome</keyword>
<sequence length="117" mass="13126">MSGKFQPKEKVDLDPPLDTPYTVEELAQYDGVKNPKVYVAIKGVIFDVTRNTASYGPGKGYNVFVGKDASRALAKSSLKVEDAIAKYDDLPEKELKVLDDWFTFFSNRYNIVGRVVQ</sequence>
<dbReference type="EMBL" id="CCBN010000002">
    <property type="protein sequence ID" value="CDO52142.1"/>
    <property type="molecule type" value="Genomic_DNA"/>
</dbReference>
<dbReference type="Pfam" id="PF00173">
    <property type="entry name" value="Cyt-b5"/>
    <property type="match status" value="1"/>
</dbReference>
<dbReference type="SMART" id="SM01117">
    <property type="entry name" value="Cyt-b5"/>
    <property type="match status" value="1"/>
</dbReference>
<dbReference type="GO" id="GO:0020037">
    <property type="term" value="F:heme binding"/>
    <property type="evidence" value="ECO:0007669"/>
    <property type="project" value="UniProtKB-ARBA"/>
</dbReference>
<dbReference type="Gene3D" id="3.10.120.10">
    <property type="entry name" value="Cytochrome b5-like heme/steroid binding domain"/>
    <property type="match status" value="1"/>
</dbReference>
<dbReference type="Proteomes" id="UP000242525">
    <property type="component" value="Unassembled WGS sequence"/>
</dbReference>
<accession>A0A0J9X5W7</accession>
<evidence type="ECO:0000313" key="3">
    <source>
        <dbReference type="EMBL" id="CDO52142.1"/>
    </source>
</evidence>
<proteinExistence type="inferred from homology"/>
<protein>
    <submittedName>
        <fullName evidence="3">Similar to Saccharomyces cerevisiae YPL170W DAP1 Heme-binding protein involved in regulation of cytochrome P450 protein Erg11p</fullName>
    </submittedName>
</protein>
<dbReference type="GO" id="GO:0016020">
    <property type="term" value="C:membrane"/>
    <property type="evidence" value="ECO:0007669"/>
    <property type="project" value="TreeGrafter"/>
</dbReference>
<comment type="similarity">
    <text evidence="1">Belongs to the cytochrome b5 family. MAPR subfamily.</text>
</comment>
<dbReference type="InterPro" id="IPR001199">
    <property type="entry name" value="Cyt_B5-like_heme/steroid-bd"/>
</dbReference>
<reference evidence="3 5" key="1">
    <citation type="submission" date="2014-03" db="EMBL/GenBank/DDBJ databases">
        <authorList>
            <person name="Casaregola S."/>
        </authorList>
    </citation>
    <scope>NUCLEOTIDE SEQUENCE [LARGE SCALE GENOMIC DNA]</scope>
    <source>
        <strain evidence="3 5">CLIB 918</strain>
    </source>
</reference>
<evidence type="ECO:0000313" key="5">
    <source>
        <dbReference type="Proteomes" id="UP000242525"/>
    </source>
</evidence>
<reference evidence="4" key="3">
    <citation type="submission" date="2020-01" db="EMBL/GenBank/DDBJ databases">
        <authorList>
            <person name="Perkins V."/>
            <person name="Lessard M.-H."/>
            <person name="Dugat-Bony E."/>
            <person name="Frenette M."/>
            <person name="Labrie S."/>
        </authorList>
    </citation>
    <scope>NUCLEOTIDE SEQUENCE</scope>
    <source>
        <strain evidence="4">LMA-70</strain>
    </source>
</reference>
<evidence type="ECO:0000256" key="1">
    <source>
        <dbReference type="ARBA" id="ARBA00038357"/>
    </source>
</evidence>
<dbReference type="GO" id="GO:0005783">
    <property type="term" value="C:endoplasmic reticulum"/>
    <property type="evidence" value="ECO:0007669"/>
    <property type="project" value="TreeGrafter"/>
</dbReference>
<dbReference type="InterPro" id="IPR036400">
    <property type="entry name" value="Cyt_B5-like_heme/steroid_sf"/>
</dbReference>
<name>A0A0J9X5W7_GEOCN</name>
<dbReference type="PANTHER" id="PTHR10281">
    <property type="entry name" value="MEMBRANE-ASSOCIATED PROGESTERONE RECEPTOR COMPONENT-RELATED"/>
    <property type="match status" value="1"/>
</dbReference>
<dbReference type="FunFam" id="3.10.120.10:FF:000003">
    <property type="entry name" value="membrane-associated progesterone receptor component 1"/>
    <property type="match status" value="1"/>
</dbReference>
<comment type="caution">
    <text evidence="3">The sequence shown here is derived from an EMBL/GenBank/DDBJ whole genome shotgun (WGS) entry which is preliminary data.</text>
</comment>
<dbReference type="InterPro" id="IPR050577">
    <property type="entry name" value="MAPR/NEUFC/NENF-like"/>
</dbReference>
<dbReference type="AlphaFoldDB" id="A0A0J9X5W7"/>